<organism evidence="2 3">
    <name type="scientific">Vibrio jasicida</name>
    <dbReference type="NCBI Taxonomy" id="766224"/>
    <lineage>
        <taxon>Bacteria</taxon>
        <taxon>Pseudomonadati</taxon>
        <taxon>Pseudomonadota</taxon>
        <taxon>Gammaproteobacteria</taxon>
        <taxon>Vibrionales</taxon>
        <taxon>Vibrionaceae</taxon>
        <taxon>Vibrio</taxon>
    </lineage>
</organism>
<accession>A0AAU9QMM8</accession>
<evidence type="ECO:0000313" key="3">
    <source>
        <dbReference type="Proteomes" id="UP001295462"/>
    </source>
</evidence>
<evidence type="ECO:0000256" key="1">
    <source>
        <dbReference type="SAM" id="MobiDB-lite"/>
    </source>
</evidence>
<proteinExistence type="predicted"/>
<feature type="compositionally biased region" description="Basic and acidic residues" evidence="1">
    <location>
        <begin position="77"/>
        <end position="92"/>
    </location>
</feature>
<evidence type="ECO:0000313" key="2">
    <source>
        <dbReference type="EMBL" id="CAH1592192.1"/>
    </source>
</evidence>
<name>A0AAU9QMM8_9VIBR</name>
<feature type="region of interest" description="Disordered" evidence="1">
    <location>
        <begin position="76"/>
        <end position="99"/>
    </location>
</feature>
<sequence>MIEKINKIKLDMKADIESQAYSLQSIFNKYLDDIETLKSDGIQYQFIHKNLSLGITLPHFHNLLFRAKKNRSLNEVSNERSSLDTYHKEQAPTKRSKTPAIAKSVLQTQEIDLVEWKMIMPDIAEKLVHDIVNQGYKIEEVKSWIKEKQLPNSSALRRYFTALKQTTN</sequence>
<dbReference type="Proteomes" id="UP001295462">
    <property type="component" value="Unassembled WGS sequence"/>
</dbReference>
<dbReference type="AlphaFoldDB" id="A0AAU9QMM8"/>
<comment type="caution">
    <text evidence="2">The sequence shown here is derived from an EMBL/GenBank/DDBJ whole genome shotgun (WGS) entry which is preliminary data.</text>
</comment>
<protein>
    <recommendedName>
        <fullName evidence="4">DNA-binding protein</fullName>
    </recommendedName>
</protein>
<evidence type="ECO:0008006" key="4">
    <source>
        <dbReference type="Google" id="ProtNLM"/>
    </source>
</evidence>
<gene>
    <name evidence="2" type="ORF">THF1A12_250027</name>
</gene>
<dbReference type="EMBL" id="CAKMUD010000078">
    <property type="protein sequence ID" value="CAH1592192.1"/>
    <property type="molecule type" value="Genomic_DNA"/>
</dbReference>
<reference evidence="2" key="1">
    <citation type="submission" date="2022-01" db="EMBL/GenBank/DDBJ databases">
        <authorList>
            <person name="Lagorce A."/>
        </authorList>
    </citation>
    <scope>NUCLEOTIDE SEQUENCE</scope>
    <source>
        <strain evidence="2">Th15_F1_A12</strain>
    </source>
</reference>